<dbReference type="InterPro" id="IPR015813">
    <property type="entry name" value="Pyrv/PenolPyrv_kinase-like_dom"/>
</dbReference>
<dbReference type="InterPro" id="IPR040442">
    <property type="entry name" value="Pyrv_kinase-like_dom_sf"/>
</dbReference>
<dbReference type="InterPro" id="IPR050499">
    <property type="entry name" value="PEP-utilizing_PTS_enzyme"/>
</dbReference>
<evidence type="ECO:0000256" key="14">
    <source>
        <dbReference type="ARBA" id="ARBA00022842"/>
    </source>
</evidence>
<feature type="domain" description="Phosphotransferase system enzyme I N-terminal" evidence="20">
    <location>
        <begin position="8"/>
        <end position="123"/>
    </location>
</feature>
<keyword evidence="22" id="KW-1185">Reference proteome</keyword>
<evidence type="ECO:0000256" key="5">
    <source>
        <dbReference type="ARBA" id="ARBA00012232"/>
    </source>
</evidence>
<evidence type="ECO:0000256" key="12">
    <source>
        <dbReference type="ARBA" id="ARBA00022723"/>
    </source>
</evidence>
<evidence type="ECO:0000256" key="7">
    <source>
        <dbReference type="ARBA" id="ARBA00022448"/>
    </source>
</evidence>
<protein>
    <recommendedName>
        <fullName evidence="6 16">Phosphoenolpyruvate-protein phosphotransferase</fullName>
        <ecNumber evidence="5 16">2.7.3.9</ecNumber>
    </recommendedName>
    <alternativeName>
        <fullName evidence="15 16">Phosphotransferase system, enzyme I</fullName>
    </alternativeName>
</protein>
<evidence type="ECO:0000259" key="18">
    <source>
        <dbReference type="Pfam" id="PF00391"/>
    </source>
</evidence>
<evidence type="ECO:0000256" key="15">
    <source>
        <dbReference type="ARBA" id="ARBA00033235"/>
    </source>
</evidence>
<evidence type="ECO:0000256" key="9">
    <source>
        <dbReference type="ARBA" id="ARBA00022597"/>
    </source>
</evidence>
<dbReference type="InterPro" id="IPR036637">
    <property type="entry name" value="Phosphohistidine_dom_sf"/>
</dbReference>
<evidence type="ECO:0000256" key="8">
    <source>
        <dbReference type="ARBA" id="ARBA00022490"/>
    </source>
</evidence>
<dbReference type="PANTHER" id="PTHR46244">
    <property type="entry name" value="PHOSPHOENOLPYRUVATE-PROTEIN PHOSPHOTRANSFERASE"/>
    <property type="match status" value="1"/>
</dbReference>
<evidence type="ECO:0000259" key="19">
    <source>
        <dbReference type="Pfam" id="PF02896"/>
    </source>
</evidence>
<keyword evidence="7 16" id="KW-0813">Transport</keyword>
<dbReference type="SUPFAM" id="SSF52009">
    <property type="entry name" value="Phosphohistidine domain"/>
    <property type="match status" value="1"/>
</dbReference>
<evidence type="ECO:0000256" key="2">
    <source>
        <dbReference type="ARBA" id="ARBA00001946"/>
    </source>
</evidence>
<proteinExistence type="inferred from homology"/>
<keyword evidence="9 16" id="KW-0762">Sugar transport</keyword>
<dbReference type="InterPro" id="IPR006318">
    <property type="entry name" value="PTS_EI-like"/>
</dbReference>
<comment type="subcellular location">
    <subcellularLocation>
        <location evidence="3 16">Cytoplasm</location>
    </subcellularLocation>
</comment>
<dbReference type="Proteomes" id="UP000584642">
    <property type="component" value="Unassembled WGS sequence"/>
</dbReference>
<dbReference type="NCBIfam" id="TIGR01417">
    <property type="entry name" value="PTS_I_fam"/>
    <property type="match status" value="1"/>
</dbReference>
<evidence type="ECO:0000259" key="20">
    <source>
        <dbReference type="Pfam" id="PF05524"/>
    </source>
</evidence>
<evidence type="ECO:0000256" key="11">
    <source>
        <dbReference type="ARBA" id="ARBA00022683"/>
    </source>
</evidence>
<dbReference type="InterPro" id="IPR008731">
    <property type="entry name" value="PTS_EIN"/>
</dbReference>
<dbReference type="SUPFAM" id="SSF51621">
    <property type="entry name" value="Phosphoenolpyruvate/pyruvate domain"/>
    <property type="match status" value="1"/>
</dbReference>
<keyword evidence="10 16" id="KW-0808">Transferase</keyword>
<evidence type="ECO:0000256" key="16">
    <source>
        <dbReference type="PIRNR" id="PIRNR000732"/>
    </source>
</evidence>
<dbReference type="Gene3D" id="1.10.274.10">
    <property type="entry name" value="PtsI, HPr-binding domain"/>
    <property type="match status" value="1"/>
</dbReference>
<keyword evidence="11 16" id="KW-0598">Phosphotransferase system</keyword>
<dbReference type="Pfam" id="PF00391">
    <property type="entry name" value="PEP-utilizers"/>
    <property type="match status" value="1"/>
</dbReference>
<dbReference type="GO" id="GO:0008965">
    <property type="term" value="F:phosphoenolpyruvate-protein phosphotransferase activity"/>
    <property type="evidence" value="ECO:0007669"/>
    <property type="project" value="UniProtKB-EC"/>
</dbReference>
<dbReference type="Pfam" id="PF02896">
    <property type="entry name" value="PEP-utilizers_C"/>
    <property type="match status" value="1"/>
</dbReference>
<comment type="similarity">
    <text evidence="4 16">Belongs to the PEP-utilizing enzyme family.</text>
</comment>
<dbReference type="Gene3D" id="3.50.30.10">
    <property type="entry name" value="Phosphohistidine domain"/>
    <property type="match status" value="1"/>
</dbReference>
<reference evidence="21 22" key="1">
    <citation type="submission" date="2020-05" db="EMBL/GenBank/DDBJ databases">
        <title>Azospirillum oleiclasticum sp. nov, a nitrogen-fixing and heavy crude oil-emulsifying bacterium isolated from the crude oil of Yumen Oilfield.</title>
        <authorList>
            <person name="Wu D."/>
            <person name="Cai M."/>
            <person name="Zhang X."/>
        </authorList>
    </citation>
    <scope>NUCLEOTIDE SEQUENCE [LARGE SCALE GENOMIC DNA]</scope>
    <source>
        <strain evidence="21 22">ROY-1-1-2</strain>
    </source>
</reference>
<dbReference type="EMBL" id="JABFDB010000019">
    <property type="protein sequence ID" value="NYZ22571.1"/>
    <property type="molecule type" value="Genomic_DNA"/>
</dbReference>
<keyword evidence="13 16" id="KW-0418">Kinase</keyword>
<sequence>MATEESRQGRAASPGMAAGPLLRLDDGDAGVRAAGTPVMETAALRRAMAEAADELAGLADAAGDDEAAAVLAVQIALLEDEALTEAAFVAIAGGTPADVAFRAALDAQVADYAAAEDAYFRARAADLEDLRDRVLRRLAGVAERALPGDAILAAADLPPSRFLAVPWAGGGLALERGSATSHVAILARARGVPMLVGVALRGLEDGAPALLDGAAGTLVVRPDPATAAAFAERRAAWEERRAVEAAYLAKPAVTADGTRVRVMLNIAGPDDLAPLDPAHVDGIGLVRSEFLFQGRDRLPGEEEQLAAYRRILDWAGDRPVTIRTLDAGGDKPIPGLTRAGEGNPFLGVRGLRLSLRHPEVFRVQLRALARAAVAGNLKVMVPMVSVPDELRRCRDLLDEALAGLEGEGVPAARPPLGMMVEVPAAALSVADFDADFLSIGSNDLIQYTMAASRDEPELAELAEPSPAVMELIARVAVHGAATGREVSLCGDLAGEPRHVPALLGAGLRTLSMAPTSVAAVKAAVARWRAAG</sequence>
<organism evidence="21 22">
    <name type="scientific">Azospirillum oleiclasticum</name>
    <dbReference type="NCBI Taxonomy" id="2735135"/>
    <lineage>
        <taxon>Bacteria</taxon>
        <taxon>Pseudomonadati</taxon>
        <taxon>Pseudomonadota</taxon>
        <taxon>Alphaproteobacteria</taxon>
        <taxon>Rhodospirillales</taxon>
        <taxon>Azospirillaceae</taxon>
        <taxon>Azospirillum</taxon>
    </lineage>
</organism>
<keyword evidence="14 16" id="KW-0460">Magnesium</keyword>
<name>A0ABX2TE15_9PROT</name>
<dbReference type="PIRSF" id="PIRSF000732">
    <property type="entry name" value="PTS_enzyme_I"/>
    <property type="match status" value="1"/>
</dbReference>
<comment type="catalytic activity">
    <reaction evidence="1 16">
        <text>L-histidyl-[protein] + phosphoenolpyruvate = N(pros)-phospho-L-histidyl-[protein] + pyruvate</text>
        <dbReference type="Rhea" id="RHEA:23880"/>
        <dbReference type="Rhea" id="RHEA-COMP:9745"/>
        <dbReference type="Rhea" id="RHEA-COMP:9746"/>
        <dbReference type="ChEBI" id="CHEBI:15361"/>
        <dbReference type="ChEBI" id="CHEBI:29979"/>
        <dbReference type="ChEBI" id="CHEBI:58702"/>
        <dbReference type="ChEBI" id="CHEBI:64837"/>
        <dbReference type="EC" id="2.7.3.9"/>
    </reaction>
</comment>
<dbReference type="SUPFAM" id="SSF47831">
    <property type="entry name" value="Enzyme I of the PEP:sugar phosphotransferase system HPr-binding (sub)domain"/>
    <property type="match status" value="1"/>
</dbReference>
<keyword evidence="8 16" id="KW-0963">Cytoplasm</keyword>
<evidence type="ECO:0000256" key="3">
    <source>
        <dbReference type="ARBA" id="ARBA00004496"/>
    </source>
</evidence>
<feature type="domain" description="PEP-utilising enzyme mobile" evidence="18">
    <location>
        <begin position="147"/>
        <end position="216"/>
    </location>
</feature>
<dbReference type="PANTHER" id="PTHR46244:SF6">
    <property type="entry name" value="PHOSPHOENOLPYRUVATE-PROTEIN PHOSPHOTRANSFERASE"/>
    <property type="match status" value="1"/>
</dbReference>
<dbReference type="RefSeq" id="WP_180284337.1">
    <property type="nucleotide sequence ID" value="NZ_JABFDB010000019.1"/>
</dbReference>
<dbReference type="Gene3D" id="3.20.20.60">
    <property type="entry name" value="Phosphoenolpyruvate-binding domains"/>
    <property type="match status" value="1"/>
</dbReference>
<dbReference type="EC" id="2.7.3.9" evidence="5 16"/>
<dbReference type="PRINTS" id="PR01736">
    <property type="entry name" value="PHPHTRNFRASE"/>
</dbReference>
<evidence type="ECO:0000256" key="17">
    <source>
        <dbReference type="SAM" id="MobiDB-lite"/>
    </source>
</evidence>
<accession>A0ABX2TE15</accession>
<evidence type="ECO:0000256" key="4">
    <source>
        <dbReference type="ARBA" id="ARBA00007837"/>
    </source>
</evidence>
<dbReference type="InterPro" id="IPR024692">
    <property type="entry name" value="PTS_EI"/>
</dbReference>
<evidence type="ECO:0000256" key="1">
    <source>
        <dbReference type="ARBA" id="ARBA00000683"/>
    </source>
</evidence>
<comment type="caution">
    <text evidence="21">The sequence shown here is derived from an EMBL/GenBank/DDBJ whole genome shotgun (WGS) entry which is preliminary data.</text>
</comment>
<feature type="domain" description="PEP-utilising enzyme C-terminal" evidence="19">
    <location>
        <begin position="245"/>
        <end position="526"/>
    </location>
</feature>
<comment type="function">
    <text evidence="16">General (non sugar-specific) component of the phosphoenolpyruvate-dependent sugar phosphotransferase system (sugar PTS). This major carbohydrate active-transport system catalyzes the phosphorylation of incoming sugar substrates concomitantly with their translocation across the cell membrane. Enzyme I transfers the phosphoryl group from phosphoenolpyruvate (PEP) to the phosphoryl carrier protein (HPr).</text>
</comment>
<evidence type="ECO:0000313" key="21">
    <source>
        <dbReference type="EMBL" id="NYZ22571.1"/>
    </source>
</evidence>
<comment type="cofactor">
    <cofactor evidence="2 16">
        <name>Mg(2+)</name>
        <dbReference type="ChEBI" id="CHEBI:18420"/>
    </cofactor>
</comment>
<evidence type="ECO:0000313" key="22">
    <source>
        <dbReference type="Proteomes" id="UP000584642"/>
    </source>
</evidence>
<dbReference type="PROSITE" id="PS00742">
    <property type="entry name" value="PEP_ENZYMES_2"/>
    <property type="match status" value="1"/>
</dbReference>
<dbReference type="InterPro" id="IPR023151">
    <property type="entry name" value="PEP_util_CS"/>
</dbReference>
<dbReference type="InterPro" id="IPR000121">
    <property type="entry name" value="PEP_util_C"/>
</dbReference>
<dbReference type="InterPro" id="IPR008279">
    <property type="entry name" value="PEP-util_enz_mobile_dom"/>
</dbReference>
<dbReference type="Pfam" id="PF05524">
    <property type="entry name" value="PEP-utilisers_N"/>
    <property type="match status" value="1"/>
</dbReference>
<dbReference type="InterPro" id="IPR036618">
    <property type="entry name" value="PtsI_HPr-bd_sf"/>
</dbReference>
<feature type="region of interest" description="Disordered" evidence="17">
    <location>
        <begin position="1"/>
        <end position="20"/>
    </location>
</feature>
<evidence type="ECO:0000256" key="13">
    <source>
        <dbReference type="ARBA" id="ARBA00022777"/>
    </source>
</evidence>
<evidence type="ECO:0000256" key="6">
    <source>
        <dbReference type="ARBA" id="ARBA00016544"/>
    </source>
</evidence>
<keyword evidence="12 16" id="KW-0479">Metal-binding</keyword>
<evidence type="ECO:0000256" key="10">
    <source>
        <dbReference type="ARBA" id="ARBA00022679"/>
    </source>
</evidence>
<gene>
    <name evidence="21" type="primary">ptsP</name>
    <name evidence="21" type="ORF">HND93_22910</name>
</gene>